<evidence type="ECO:0000256" key="1">
    <source>
        <dbReference type="SAM" id="Coils"/>
    </source>
</evidence>
<protein>
    <submittedName>
        <fullName evidence="2">11709_t:CDS:1</fullName>
    </submittedName>
</protein>
<feature type="coiled-coil region" evidence="1">
    <location>
        <begin position="134"/>
        <end position="161"/>
    </location>
</feature>
<keyword evidence="3" id="KW-1185">Reference proteome</keyword>
<dbReference type="EMBL" id="CAJVQB010013855">
    <property type="protein sequence ID" value="CAG8764868.1"/>
    <property type="molecule type" value="Genomic_DNA"/>
</dbReference>
<dbReference type="Proteomes" id="UP000789901">
    <property type="component" value="Unassembled WGS sequence"/>
</dbReference>
<evidence type="ECO:0000313" key="3">
    <source>
        <dbReference type="Proteomes" id="UP000789901"/>
    </source>
</evidence>
<gene>
    <name evidence="2" type="ORF">GMARGA_LOCUS17904</name>
</gene>
<evidence type="ECO:0000313" key="2">
    <source>
        <dbReference type="EMBL" id="CAG8764868.1"/>
    </source>
</evidence>
<feature type="non-terminal residue" evidence="2">
    <location>
        <position position="1"/>
    </location>
</feature>
<keyword evidence="1" id="KW-0175">Coiled coil</keyword>
<sequence length="225" mass="25926">KCGELSCPICRPPCCLPDDFEQLYCLPDPVPGDDIYYKLFEKLYGMRTTEIHRPSFKTKTNYSTMKTKHIMSFCPSAACAKNVHITVKYVECNKLRLLFSAKKLSEQDFILLHGFLDTIFYTCGMLFYEQPDLYDDLESKNIDSDKEAEDQENTNKEDENESELEIFVNNLLSCTSKIEKLYYLAKIYSDICIKCGCLEVSKLNKDKYSYCTNCGGSSKSKKSFK</sequence>
<proteinExistence type="predicted"/>
<comment type="caution">
    <text evidence="2">The sequence shown here is derived from an EMBL/GenBank/DDBJ whole genome shotgun (WGS) entry which is preliminary data.</text>
</comment>
<accession>A0ABN7VEU9</accession>
<reference evidence="2 3" key="1">
    <citation type="submission" date="2021-06" db="EMBL/GenBank/DDBJ databases">
        <authorList>
            <person name="Kallberg Y."/>
            <person name="Tangrot J."/>
            <person name="Rosling A."/>
        </authorList>
    </citation>
    <scope>NUCLEOTIDE SEQUENCE [LARGE SCALE GENOMIC DNA]</scope>
    <source>
        <strain evidence="2 3">120-4 pot B 10/14</strain>
    </source>
</reference>
<organism evidence="2 3">
    <name type="scientific">Gigaspora margarita</name>
    <dbReference type="NCBI Taxonomy" id="4874"/>
    <lineage>
        <taxon>Eukaryota</taxon>
        <taxon>Fungi</taxon>
        <taxon>Fungi incertae sedis</taxon>
        <taxon>Mucoromycota</taxon>
        <taxon>Glomeromycotina</taxon>
        <taxon>Glomeromycetes</taxon>
        <taxon>Diversisporales</taxon>
        <taxon>Gigasporaceae</taxon>
        <taxon>Gigaspora</taxon>
    </lineage>
</organism>
<name>A0ABN7VEU9_GIGMA</name>